<evidence type="ECO:0000313" key="4">
    <source>
        <dbReference type="Proteomes" id="UP000266178"/>
    </source>
</evidence>
<protein>
    <recommendedName>
        <fullName evidence="2">PPM-type phosphatase domain-containing protein</fullName>
    </recommendedName>
</protein>
<evidence type="ECO:0000313" key="3">
    <source>
        <dbReference type="EMBL" id="RIH93208.1"/>
    </source>
</evidence>
<keyword evidence="3" id="KW-0378">Hydrolase</keyword>
<feature type="transmembrane region" description="Helical" evidence="1">
    <location>
        <begin position="289"/>
        <end position="310"/>
    </location>
</feature>
<dbReference type="Gene3D" id="3.60.40.10">
    <property type="entry name" value="PPM-type phosphatase domain"/>
    <property type="match status" value="1"/>
</dbReference>
<proteinExistence type="predicted"/>
<dbReference type="EMBL" id="QWLB01000008">
    <property type="protein sequence ID" value="RIH93208.1"/>
    <property type="molecule type" value="Genomic_DNA"/>
</dbReference>
<dbReference type="SMART" id="SM00331">
    <property type="entry name" value="PP2C_SIG"/>
    <property type="match status" value="1"/>
</dbReference>
<dbReference type="AlphaFoldDB" id="A0A399FAF2"/>
<dbReference type="Proteomes" id="UP000266178">
    <property type="component" value="Unassembled WGS sequence"/>
</dbReference>
<dbReference type="NCBIfam" id="NF033484">
    <property type="entry name" value="Stp1_PP2C_phos"/>
    <property type="match status" value="1"/>
</dbReference>
<keyword evidence="1" id="KW-0812">Transmembrane</keyword>
<dbReference type="SUPFAM" id="SSF81606">
    <property type="entry name" value="PP2C-like"/>
    <property type="match status" value="1"/>
</dbReference>
<organism evidence="3 4">
    <name type="scientific">Meiothermus granaticius NBRC 107808</name>
    <dbReference type="NCBI Taxonomy" id="1227551"/>
    <lineage>
        <taxon>Bacteria</taxon>
        <taxon>Thermotogati</taxon>
        <taxon>Deinococcota</taxon>
        <taxon>Deinococci</taxon>
        <taxon>Thermales</taxon>
        <taxon>Thermaceae</taxon>
        <taxon>Meiothermus</taxon>
    </lineage>
</organism>
<evidence type="ECO:0000256" key="1">
    <source>
        <dbReference type="SAM" id="Phobius"/>
    </source>
</evidence>
<dbReference type="CDD" id="cd00143">
    <property type="entry name" value="PP2Cc"/>
    <property type="match status" value="1"/>
</dbReference>
<keyword evidence="1" id="KW-0472">Membrane</keyword>
<dbReference type="RefSeq" id="WP_119356347.1">
    <property type="nucleotide sequence ID" value="NZ_BJXM01000005.1"/>
</dbReference>
<feature type="domain" description="PPM-type phosphatase" evidence="2">
    <location>
        <begin position="11"/>
        <end position="242"/>
    </location>
</feature>
<keyword evidence="4" id="KW-1185">Reference proteome</keyword>
<dbReference type="SMART" id="SM00332">
    <property type="entry name" value="PP2Cc"/>
    <property type="match status" value="1"/>
</dbReference>
<sequence length="319" mass="34583">MASSDSLPLVFSAALTDPGRKRALNEDAVSQTLMPYGGIFVVADGMGGHRTGEVASQMAVSQIVEFLKREEPSPQGLLEAFELANEAIYLAGQKPESRGMGTTCTALWLDLPYALIAHVGDSRAYLLRDGELTQLTQDHSWVADRVRQGLLSEEEARNHRWRNVITNALGSFPQSKVDLVGLRVQPGDVFLLCSDGLSGVLEDKVLAEMVNTNPPEPAVAQLVKLANEWGGPDNISAVVVTVGSQLPQRTRPYALPLHTEGGPVRLQSGTDPEILTTQIAEPVKKPTFWGRWGSLILLGLWFALLGFVLLNQFGHKGTP</sequence>
<name>A0A399FAF2_9DEIN</name>
<dbReference type="OrthoDB" id="9801841at2"/>
<dbReference type="InterPro" id="IPR015655">
    <property type="entry name" value="PP2C"/>
</dbReference>
<dbReference type="Pfam" id="PF13672">
    <property type="entry name" value="PP2C_2"/>
    <property type="match status" value="1"/>
</dbReference>
<evidence type="ECO:0000259" key="2">
    <source>
        <dbReference type="PROSITE" id="PS51746"/>
    </source>
</evidence>
<comment type="caution">
    <text evidence="3">The sequence shown here is derived from an EMBL/GenBank/DDBJ whole genome shotgun (WGS) entry which is preliminary data.</text>
</comment>
<gene>
    <name evidence="3" type="ORF">Mgrana_00835</name>
</gene>
<dbReference type="PROSITE" id="PS51746">
    <property type="entry name" value="PPM_2"/>
    <property type="match status" value="1"/>
</dbReference>
<dbReference type="GO" id="GO:0004722">
    <property type="term" value="F:protein serine/threonine phosphatase activity"/>
    <property type="evidence" value="ECO:0007669"/>
    <property type="project" value="InterPro"/>
</dbReference>
<dbReference type="PANTHER" id="PTHR47992">
    <property type="entry name" value="PROTEIN PHOSPHATASE"/>
    <property type="match status" value="1"/>
</dbReference>
<reference evidence="3 4" key="1">
    <citation type="submission" date="2018-08" db="EMBL/GenBank/DDBJ databases">
        <title>Meiothermus granaticius genome AF-68 sequencing project.</title>
        <authorList>
            <person name="Da Costa M.S."/>
            <person name="Albuquerque L."/>
            <person name="Raposo P."/>
            <person name="Froufe H.J.C."/>
            <person name="Barroso C.S."/>
            <person name="Egas C."/>
        </authorList>
    </citation>
    <scope>NUCLEOTIDE SEQUENCE [LARGE SCALE GENOMIC DNA]</scope>
    <source>
        <strain evidence="3 4">AF-68</strain>
    </source>
</reference>
<accession>A0A399FAF2</accession>
<dbReference type="InterPro" id="IPR036457">
    <property type="entry name" value="PPM-type-like_dom_sf"/>
</dbReference>
<dbReference type="InterPro" id="IPR001932">
    <property type="entry name" value="PPM-type_phosphatase-like_dom"/>
</dbReference>
<keyword evidence="1" id="KW-1133">Transmembrane helix</keyword>